<evidence type="ECO:0000313" key="1">
    <source>
        <dbReference type="EMBL" id="SFK95170.1"/>
    </source>
</evidence>
<protein>
    <submittedName>
        <fullName evidence="1">Entry exclusion lipoprotein TrbK</fullName>
    </submittedName>
</protein>
<keyword evidence="2" id="KW-1185">Reference proteome</keyword>
<keyword evidence="1" id="KW-0449">Lipoprotein</keyword>
<sequence>MNYKNGICVIGLSIALIGCGDDTPTVNSINCSPPGMERVLPGFTNETDRQAFIDACKSFAGQE</sequence>
<evidence type="ECO:0000313" key="2">
    <source>
        <dbReference type="Proteomes" id="UP000199533"/>
    </source>
</evidence>
<organism evidence="1 2">
    <name type="scientific">Nitrosomonas aestuarii</name>
    <dbReference type="NCBI Taxonomy" id="52441"/>
    <lineage>
        <taxon>Bacteria</taxon>
        <taxon>Pseudomonadati</taxon>
        <taxon>Pseudomonadota</taxon>
        <taxon>Betaproteobacteria</taxon>
        <taxon>Nitrosomonadales</taxon>
        <taxon>Nitrosomonadaceae</taxon>
        <taxon>Nitrosomonas</taxon>
    </lineage>
</organism>
<gene>
    <name evidence="1" type="ORF">SAMN05216302_102230</name>
</gene>
<dbReference type="RefSeq" id="WP_090700944.1">
    <property type="nucleotide sequence ID" value="NZ_FOSP01000022.1"/>
</dbReference>
<dbReference type="AlphaFoldDB" id="A0A1I4DRA1"/>
<name>A0A1I4DRA1_9PROT</name>
<dbReference type="InterPro" id="IPR027584">
    <property type="entry name" value="TrbK_RP4"/>
</dbReference>
<dbReference type="OrthoDB" id="8565913at2"/>
<dbReference type="NCBIfam" id="TIGR04359">
    <property type="entry name" value="TrbK_RP4"/>
    <property type="match status" value="1"/>
</dbReference>
<reference evidence="2" key="1">
    <citation type="submission" date="2016-10" db="EMBL/GenBank/DDBJ databases">
        <authorList>
            <person name="Varghese N."/>
            <person name="Submissions S."/>
        </authorList>
    </citation>
    <scope>NUCLEOTIDE SEQUENCE [LARGE SCALE GENOMIC DNA]</scope>
    <source>
        <strain evidence="2">Nm69</strain>
    </source>
</reference>
<accession>A0A1I4DRA1</accession>
<dbReference type="Proteomes" id="UP000199533">
    <property type="component" value="Unassembled WGS sequence"/>
</dbReference>
<dbReference type="EMBL" id="FOSP01000022">
    <property type="protein sequence ID" value="SFK95170.1"/>
    <property type="molecule type" value="Genomic_DNA"/>
</dbReference>
<proteinExistence type="predicted"/>
<dbReference type="PROSITE" id="PS51257">
    <property type="entry name" value="PROKAR_LIPOPROTEIN"/>
    <property type="match status" value="1"/>
</dbReference>